<evidence type="ECO:0000313" key="3">
    <source>
        <dbReference type="Proteomes" id="UP001578633"/>
    </source>
</evidence>
<protein>
    <submittedName>
        <fullName evidence="2">Uncharacterized protein</fullName>
    </submittedName>
</protein>
<keyword evidence="3" id="KW-1185">Reference proteome</keyword>
<dbReference type="GeneID" id="96082412"/>
<reference evidence="2 3" key="1">
    <citation type="submission" date="2024-09" db="EMBL/GenBank/DDBJ databases">
        <title>T2T genomes of carrot and Alternaria dauci and their utility for understanding host-pathogen interaction during carrot leaf blight disease.</title>
        <authorList>
            <person name="Liu W."/>
            <person name="Xu S."/>
            <person name="Ou C."/>
            <person name="Liu X."/>
            <person name="Zhuang F."/>
            <person name="Deng X.W."/>
        </authorList>
    </citation>
    <scope>NUCLEOTIDE SEQUENCE [LARGE SCALE GENOMIC DNA]</scope>
    <source>
        <strain evidence="2 3">A2016</strain>
    </source>
</reference>
<evidence type="ECO:0000256" key="1">
    <source>
        <dbReference type="SAM" id="MobiDB-lite"/>
    </source>
</evidence>
<gene>
    <name evidence="2" type="ORF">ACET3X_002090</name>
</gene>
<sequence>MNPAKDQHNENPTPHPVTTQQGSLDHVLDVLALHNHPFLLVGCAAQRWMGSNGNMTNVCEIVIRNDVLDTIASDLLATRKWKLWTKNPEAEEDAVDTHAPISKCDADIVFRRVHIENANEFAYLALWSEDSYHITVDECASIQVPDVYSWSPILVEDSWHPALHRDNGWWYGPRVRPDTKAPFPSSTAHPNAIFFPSLPRGRSAAHTHSISVPSLPAYLDALVYHVTHYKVTKPGLWAVSSWQLRNLTRYLYLELDHQQLALLIEMDEYDFMDDYLERFVRKPRFVYGMSEKGEFGAARVREWNPGSYPEWCRVSKRRECVCEVATS</sequence>
<feature type="region of interest" description="Disordered" evidence="1">
    <location>
        <begin position="1"/>
        <end position="20"/>
    </location>
</feature>
<evidence type="ECO:0000313" key="2">
    <source>
        <dbReference type="EMBL" id="KAL1801748.1"/>
    </source>
</evidence>
<dbReference type="RefSeq" id="XP_069312332.1">
    <property type="nucleotide sequence ID" value="XM_069447455.1"/>
</dbReference>
<dbReference type="Proteomes" id="UP001578633">
    <property type="component" value="Chromosome 1"/>
</dbReference>
<organism evidence="2 3">
    <name type="scientific">Alternaria dauci</name>
    <dbReference type="NCBI Taxonomy" id="48095"/>
    <lineage>
        <taxon>Eukaryota</taxon>
        <taxon>Fungi</taxon>
        <taxon>Dikarya</taxon>
        <taxon>Ascomycota</taxon>
        <taxon>Pezizomycotina</taxon>
        <taxon>Dothideomycetes</taxon>
        <taxon>Pleosporomycetidae</taxon>
        <taxon>Pleosporales</taxon>
        <taxon>Pleosporineae</taxon>
        <taxon>Pleosporaceae</taxon>
        <taxon>Alternaria</taxon>
        <taxon>Alternaria sect. Porri</taxon>
    </lineage>
</organism>
<feature type="compositionally biased region" description="Polar residues" evidence="1">
    <location>
        <begin position="10"/>
        <end position="20"/>
    </location>
</feature>
<dbReference type="EMBL" id="JBHGVX010000001">
    <property type="protein sequence ID" value="KAL1801748.1"/>
    <property type="molecule type" value="Genomic_DNA"/>
</dbReference>
<name>A0ABR3UZY4_9PLEO</name>
<accession>A0ABR3UZY4</accession>
<comment type="caution">
    <text evidence="2">The sequence shown here is derived from an EMBL/GenBank/DDBJ whole genome shotgun (WGS) entry which is preliminary data.</text>
</comment>
<proteinExistence type="predicted"/>